<dbReference type="PROSITE" id="PS50948">
    <property type="entry name" value="PAN"/>
    <property type="match status" value="1"/>
</dbReference>
<dbReference type="GO" id="GO:0004674">
    <property type="term" value="F:protein serine/threonine kinase activity"/>
    <property type="evidence" value="ECO:0007669"/>
    <property type="project" value="UniProtKB-KW"/>
</dbReference>
<comment type="similarity">
    <text evidence="19">Belongs to the protein kinase superfamily. Ser/Thr protein kinase family.</text>
</comment>
<dbReference type="Gene3D" id="3.30.200.20">
    <property type="entry name" value="Phosphorylase Kinase, domain 1"/>
    <property type="match status" value="1"/>
</dbReference>
<dbReference type="EC" id="2.7.11.1" evidence="19"/>
<evidence type="ECO:0000256" key="20">
    <source>
        <dbReference type="PROSITE-ProRule" id="PRU10141"/>
    </source>
</evidence>
<feature type="signal peptide" evidence="22">
    <location>
        <begin position="1"/>
        <end position="30"/>
    </location>
</feature>
<evidence type="ECO:0000256" key="1">
    <source>
        <dbReference type="ARBA" id="ARBA00004479"/>
    </source>
</evidence>
<keyword evidence="12 21" id="KW-1133">Transmembrane helix</keyword>
<keyword evidence="8" id="KW-0430">Lectin</keyword>
<keyword evidence="2 19" id="KW-0723">Serine/threonine-protein kinase</keyword>
<keyword evidence="16" id="KW-0325">Glycoprotein</keyword>
<evidence type="ECO:0000256" key="16">
    <source>
        <dbReference type="ARBA" id="ARBA00023180"/>
    </source>
</evidence>
<evidence type="ECO:0000259" key="24">
    <source>
        <dbReference type="PROSITE" id="PS50927"/>
    </source>
</evidence>
<evidence type="ECO:0000256" key="13">
    <source>
        <dbReference type="ARBA" id="ARBA00023136"/>
    </source>
</evidence>
<dbReference type="AlphaFoldDB" id="A0AAD8NPU5"/>
<feature type="domain" description="Bulb-type lectin" evidence="24">
    <location>
        <begin position="152"/>
        <end position="277"/>
    </location>
</feature>
<dbReference type="InterPro" id="IPR008271">
    <property type="entry name" value="Ser/Thr_kinase_AS"/>
</dbReference>
<evidence type="ECO:0000256" key="3">
    <source>
        <dbReference type="ARBA" id="ARBA00022536"/>
    </source>
</evidence>
<evidence type="ECO:0000256" key="14">
    <source>
        <dbReference type="ARBA" id="ARBA00023157"/>
    </source>
</evidence>
<dbReference type="SUPFAM" id="SSF56112">
    <property type="entry name" value="Protein kinase-like (PK-like)"/>
    <property type="match status" value="1"/>
</dbReference>
<dbReference type="EMBL" id="JAUHHV010000008">
    <property type="protein sequence ID" value="KAK1416296.1"/>
    <property type="molecule type" value="Genomic_DNA"/>
</dbReference>
<keyword evidence="10 19" id="KW-0418">Kinase</keyword>
<dbReference type="PANTHER" id="PTHR47976:SF7">
    <property type="entry name" value="RECEPTOR-LIKE SERINE_THREONINE-PROTEIN KINASE"/>
    <property type="match status" value="1"/>
</dbReference>
<feature type="domain" description="Apple" evidence="25">
    <location>
        <begin position="335"/>
        <end position="416"/>
    </location>
</feature>
<evidence type="ECO:0000256" key="19">
    <source>
        <dbReference type="PIRNR" id="PIRNR000641"/>
    </source>
</evidence>
<evidence type="ECO:0000256" key="5">
    <source>
        <dbReference type="ARBA" id="ARBA00022679"/>
    </source>
</evidence>
<keyword evidence="7 22" id="KW-0732">Signal</keyword>
<keyword evidence="4" id="KW-0597">Phosphoprotein</keyword>
<dbReference type="InterPro" id="IPR051343">
    <property type="entry name" value="G-type_lectin_kinases/EP1-like"/>
</dbReference>
<keyword evidence="3" id="KW-0245">EGF-like domain</keyword>
<comment type="catalytic activity">
    <reaction evidence="18 19">
        <text>L-seryl-[protein] + ATP = O-phospho-L-seryl-[protein] + ADP + H(+)</text>
        <dbReference type="Rhea" id="RHEA:17989"/>
        <dbReference type="Rhea" id="RHEA-COMP:9863"/>
        <dbReference type="Rhea" id="RHEA-COMP:11604"/>
        <dbReference type="ChEBI" id="CHEBI:15378"/>
        <dbReference type="ChEBI" id="CHEBI:29999"/>
        <dbReference type="ChEBI" id="CHEBI:30616"/>
        <dbReference type="ChEBI" id="CHEBI:83421"/>
        <dbReference type="ChEBI" id="CHEBI:456216"/>
        <dbReference type="EC" id="2.7.11.1"/>
    </reaction>
</comment>
<evidence type="ECO:0000259" key="25">
    <source>
        <dbReference type="PROSITE" id="PS50948"/>
    </source>
</evidence>
<evidence type="ECO:0000256" key="4">
    <source>
        <dbReference type="ARBA" id="ARBA00022553"/>
    </source>
</evidence>
<dbReference type="FunFam" id="3.30.200.20:FF:000059">
    <property type="entry name" value="S-receptor-like serine/threonine-protein kinase"/>
    <property type="match status" value="1"/>
</dbReference>
<evidence type="ECO:0000256" key="8">
    <source>
        <dbReference type="ARBA" id="ARBA00022734"/>
    </source>
</evidence>
<dbReference type="PANTHER" id="PTHR47976">
    <property type="entry name" value="G-TYPE LECTIN S-RECEPTOR-LIKE SERINE/THREONINE-PROTEIN KINASE SD2-5"/>
    <property type="match status" value="1"/>
</dbReference>
<dbReference type="Pfam" id="PF00069">
    <property type="entry name" value="Pkinase"/>
    <property type="match status" value="1"/>
</dbReference>
<dbReference type="GO" id="GO:0030246">
    <property type="term" value="F:carbohydrate binding"/>
    <property type="evidence" value="ECO:0007669"/>
    <property type="project" value="UniProtKB-KW"/>
</dbReference>
<dbReference type="InterPro" id="IPR001480">
    <property type="entry name" value="Bulb-type_lectin_dom"/>
</dbReference>
<dbReference type="PROSITE" id="PS00108">
    <property type="entry name" value="PROTEIN_KINASE_ST"/>
    <property type="match status" value="1"/>
</dbReference>
<comment type="catalytic activity">
    <reaction evidence="17 19">
        <text>L-threonyl-[protein] + ATP = O-phospho-L-threonyl-[protein] + ADP + H(+)</text>
        <dbReference type="Rhea" id="RHEA:46608"/>
        <dbReference type="Rhea" id="RHEA-COMP:11060"/>
        <dbReference type="Rhea" id="RHEA-COMP:11605"/>
        <dbReference type="ChEBI" id="CHEBI:15378"/>
        <dbReference type="ChEBI" id="CHEBI:30013"/>
        <dbReference type="ChEBI" id="CHEBI:30616"/>
        <dbReference type="ChEBI" id="CHEBI:61977"/>
        <dbReference type="ChEBI" id="CHEBI:456216"/>
        <dbReference type="EC" id="2.7.11.1"/>
    </reaction>
</comment>
<evidence type="ECO:0000256" key="6">
    <source>
        <dbReference type="ARBA" id="ARBA00022692"/>
    </source>
</evidence>
<feature type="chain" id="PRO_5042088684" description="Receptor-like serine/threonine-protein kinase" evidence="22">
    <location>
        <begin position="31"/>
        <end position="788"/>
    </location>
</feature>
<organism evidence="26 27">
    <name type="scientific">Tagetes erecta</name>
    <name type="common">African marigold</name>
    <dbReference type="NCBI Taxonomy" id="13708"/>
    <lineage>
        <taxon>Eukaryota</taxon>
        <taxon>Viridiplantae</taxon>
        <taxon>Streptophyta</taxon>
        <taxon>Embryophyta</taxon>
        <taxon>Tracheophyta</taxon>
        <taxon>Spermatophyta</taxon>
        <taxon>Magnoliopsida</taxon>
        <taxon>eudicotyledons</taxon>
        <taxon>Gunneridae</taxon>
        <taxon>Pentapetalae</taxon>
        <taxon>asterids</taxon>
        <taxon>campanulids</taxon>
        <taxon>Asterales</taxon>
        <taxon>Asteraceae</taxon>
        <taxon>Asteroideae</taxon>
        <taxon>Heliantheae alliance</taxon>
        <taxon>Tageteae</taxon>
        <taxon>Tagetes</taxon>
    </lineage>
</organism>
<evidence type="ECO:0000256" key="17">
    <source>
        <dbReference type="ARBA" id="ARBA00047899"/>
    </source>
</evidence>
<keyword evidence="6 21" id="KW-0812">Transmembrane</keyword>
<evidence type="ECO:0000313" key="27">
    <source>
        <dbReference type="Proteomes" id="UP001229421"/>
    </source>
</evidence>
<protein>
    <recommendedName>
        <fullName evidence="19">Receptor-like serine/threonine-protein kinase</fullName>
        <ecNumber evidence="19">2.7.11.1</ecNumber>
    </recommendedName>
</protein>
<evidence type="ECO:0000259" key="23">
    <source>
        <dbReference type="PROSITE" id="PS50011"/>
    </source>
</evidence>
<evidence type="ECO:0000313" key="26">
    <source>
        <dbReference type="EMBL" id="KAK1416296.1"/>
    </source>
</evidence>
<evidence type="ECO:0000256" key="9">
    <source>
        <dbReference type="ARBA" id="ARBA00022741"/>
    </source>
</evidence>
<dbReference type="PROSITE" id="PS50927">
    <property type="entry name" value="BULB_LECTIN"/>
    <property type="match status" value="2"/>
</dbReference>
<dbReference type="CDD" id="cd14066">
    <property type="entry name" value="STKc_IRAK"/>
    <property type="match status" value="1"/>
</dbReference>
<proteinExistence type="inferred from homology"/>
<evidence type="ECO:0000256" key="11">
    <source>
        <dbReference type="ARBA" id="ARBA00022840"/>
    </source>
</evidence>
<dbReference type="SMART" id="SM00108">
    <property type="entry name" value="B_lectin"/>
    <property type="match status" value="2"/>
</dbReference>
<dbReference type="FunFam" id="1.10.510.10:FF:000248">
    <property type="entry name" value="S-receptor-like kinase 5"/>
    <property type="match status" value="1"/>
</dbReference>
<keyword evidence="5 19" id="KW-0808">Transferase</keyword>
<dbReference type="InterPro" id="IPR017441">
    <property type="entry name" value="Protein_kinase_ATP_BS"/>
</dbReference>
<dbReference type="SUPFAM" id="SSF51110">
    <property type="entry name" value="alpha-D-mannose-specific plant lectins"/>
    <property type="match status" value="2"/>
</dbReference>
<evidence type="ECO:0000256" key="21">
    <source>
        <dbReference type="SAM" id="Phobius"/>
    </source>
</evidence>
<reference evidence="26" key="1">
    <citation type="journal article" date="2023" name="bioRxiv">
        <title>Improved chromosome-level genome assembly for marigold (Tagetes erecta).</title>
        <authorList>
            <person name="Jiang F."/>
            <person name="Yuan L."/>
            <person name="Wang S."/>
            <person name="Wang H."/>
            <person name="Xu D."/>
            <person name="Wang A."/>
            <person name="Fan W."/>
        </authorList>
    </citation>
    <scope>NUCLEOTIDE SEQUENCE</scope>
    <source>
        <strain evidence="26">WSJ</strain>
        <tissue evidence="26">Leaf</tissue>
    </source>
</reference>
<dbReference type="GO" id="GO:0005524">
    <property type="term" value="F:ATP binding"/>
    <property type="evidence" value="ECO:0007669"/>
    <property type="project" value="UniProtKB-UniRule"/>
</dbReference>
<feature type="domain" description="Protein kinase" evidence="23">
    <location>
        <begin position="499"/>
        <end position="774"/>
    </location>
</feature>
<evidence type="ECO:0000256" key="15">
    <source>
        <dbReference type="ARBA" id="ARBA00023170"/>
    </source>
</evidence>
<keyword evidence="15" id="KW-0675">Receptor</keyword>
<dbReference type="InterPro" id="IPR011009">
    <property type="entry name" value="Kinase-like_dom_sf"/>
</dbReference>
<name>A0AAD8NPU5_TARER</name>
<sequence>MSQDTTKHMASLIAFVSVIFFVSTIPKAQSNVTRGSSLRPTGAATSWLSPSGLYAFGFYPQTGGYAVGIYIAGIPERTVVWTASRDTLPFSDNATLTFASDGRLTLDQAQGLQIILIDTGGSFTASMQDSGNFVVYDSTGTTIVWQSFDHPTDTLLGGQRLLTGQEMFSSVSVTDQSIGLFKLSMQVDGNLVLYPNSGAVDYAYWASNTPGNGPNVSLNLDSSGSLYLLQNSTFVINNLTQGGYNATKDSLYLMKFDADGILRLYYHNLSNIASNGSIKWASSTNKCSGLGFCGINAYCSPLNDVATCLCLPGFEFVDIKRWSLGCERNNTVESCKISDASTTIKMANLNNAKWEEATYIISKVSTRGQCSSACLNDCNCEAALFNGQECKLQRLPLRYVEVLDNVSDVGLIKVYTSIRNGSDLVNQSFHVKIVKQKKIMIISVSLISFAVIVLLICGVIMYNSRVWAYRKISANLNVQLFEDIGPRAFSYAALENITEGFKEELGRGTFGIVYKGIIEGCTRAVAVKKLKEELTQEGEREFQTEMNVIGRTYHRNLTRLLGYCCEGPQRLLVYEYMTQGSLADILFERNENKPKPSWTERIRMAVDIAHGILYLHDECEKPIIHCDIKPQNILMDEYGHVKISDFGLAKRLEHDQSKTSTMIRGTRGYVAPEWHKGLRITVKVDVYSFGIVLFNIICCRRNVDNNLPEREAILEDWVCTCYEEDDVLKLVDYDENVDKRALDEMVKIGLWCVQGEPSLRPSMKSVVLMLEGIIQIPVPPNPNSVSSY</sequence>
<keyword evidence="13 21" id="KW-0472">Membrane</keyword>
<evidence type="ECO:0000256" key="7">
    <source>
        <dbReference type="ARBA" id="ARBA00022729"/>
    </source>
</evidence>
<dbReference type="Gene3D" id="2.90.10.10">
    <property type="entry name" value="Bulb-type lectin domain"/>
    <property type="match status" value="2"/>
</dbReference>
<evidence type="ECO:0000256" key="22">
    <source>
        <dbReference type="SAM" id="SignalP"/>
    </source>
</evidence>
<dbReference type="PIRSF" id="PIRSF000641">
    <property type="entry name" value="SRK"/>
    <property type="match status" value="1"/>
</dbReference>
<evidence type="ECO:0000256" key="18">
    <source>
        <dbReference type="ARBA" id="ARBA00048679"/>
    </source>
</evidence>
<feature type="binding site" evidence="20">
    <location>
        <position position="529"/>
    </location>
    <ligand>
        <name>ATP</name>
        <dbReference type="ChEBI" id="CHEBI:30616"/>
    </ligand>
</feature>
<feature type="transmembrane region" description="Helical" evidence="21">
    <location>
        <begin position="439"/>
        <end position="462"/>
    </location>
</feature>
<dbReference type="FunFam" id="2.90.10.10:FF:000026">
    <property type="entry name" value="Serine/threonine-protein kinase"/>
    <property type="match status" value="1"/>
</dbReference>
<gene>
    <name evidence="26" type="ORF">QVD17_32085</name>
</gene>
<keyword evidence="9 19" id="KW-0547">Nucleotide-binding</keyword>
<dbReference type="InterPro" id="IPR003609">
    <property type="entry name" value="Pan_app"/>
</dbReference>
<evidence type="ECO:0000256" key="2">
    <source>
        <dbReference type="ARBA" id="ARBA00022527"/>
    </source>
</evidence>
<dbReference type="GO" id="GO:0016020">
    <property type="term" value="C:membrane"/>
    <property type="evidence" value="ECO:0007669"/>
    <property type="project" value="UniProtKB-SubCell"/>
</dbReference>
<feature type="domain" description="Bulb-type lectin" evidence="24">
    <location>
        <begin position="29"/>
        <end position="148"/>
    </location>
</feature>
<dbReference type="Pfam" id="PF01453">
    <property type="entry name" value="B_lectin"/>
    <property type="match status" value="1"/>
</dbReference>
<keyword evidence="27" id="KW-1185">Reference proteome</keyword>
<dbReference type="SMART" id="SM00220">
    <property type="entry name" value="S_TKc"/>
    <property type="match status" value="1"/>
</dbReference>
<comment type="subcellular location">
    <subcellularLocation>
        <location evidence="1">Membrane</location>
        <topology evidence="1">Single-pass type I membrane protein</topology>
    </subcellularLocation>
</comment>
<dbReference type="Gene3D" id="1.10.510.10">
    <property type="entry name" value="Transferase(Phosphotransferase) domain 1"/>
    <property type="match status" value="1"/>
</dbReference>
<dbReference type="InterPro" id="IPR000719">
    <property type="entry name" value="Prot_kinase_dom"/>
</dbReference>
<dbReference type="Proteomes" id="UP001229421">
    <property type="component" value="Unassembled WGS sequence"/>
</dbReference>
<dbReference type="PROSITE" id="PS00107">
    <property type="entry name" value="PROTEIN_KINASE_ATP"/>
    <property type="match status" value="1"/>
</dbReference>
<evidence type="ECO:0000256" key="10">
    <source>
        <dbReference type="ARBA" id="ARBA00022777"/>
    </source>
</evidence>
<comment type="caution">
    <text evidence="26">The sequence shown here is derived from an EMBL/GenBank/DDBJ whole genome shotgun (WGS) entry which is preliminary data.</text>
</comment>
<dbReference type="InterPro" id="IPR036426">
    <property type="entry name" value="Bulb-type_lectin_dom_sf"/>
</dbReference>
<dbReference type="InterPro" id="IPR024171">
    <property type="entry name" value="SRK-like_kinase"/>
</dbReference>
<dbReference type="PROSITE" id="PS50011">
    <property type="entry name" value="PROTEIN_KINASE_DOM"/>
    <property type="match status" value="1"/>
</dbReference>
<accession>A0AAD8NPU5</accession>
<keyword evidence="11 19" id="KW-0067">ATP-binding</keyword>
<evidence type="ECO:0000256" key="12">
    <source>
        <dbReference type="ARBA" id="ARBA00022989"/>
    </source>
</evidence>
<keyword evidence="14" id="KW-1015">Disulfide bond</keyword>